<reference evidence="1 2" key="1">
    <citation type="submission" date="2024-01" db="EMBL/GenBank/DDBJ databases">
        <title>The genomes of 5 underutilized Papilionoideae crops provide insights into root nodulation and disease resistanc.</title>
        <authorList>
            <person name="Jiang F."/>
        </authorList>
    </citation>
    <scope>NUCLEOTIDE SEQUENCE [LARGE SCALE GENOMIC DNA]</scope>
    <source>
        <strain evidence="1">LVBAO_FW01</strain>
        <tissue evidence="1">Leaves</tissue>
    </source>
</reference>
<keyword evidence="2" id="KW-1185">Reference proteome</keyword>
<dbReference type="AlphaFoldDB" id="A0AAN9LPB2"/>
<accession>A0AAN9LPB2</accession>
<organism evidence="1 2">
    <name type="scientific">Canavalia gladiata</name>
    <name type="common">Sword bean</name>
    <name type="synonym">Dolichos gladiatus</name>
    <dbReference type="NCBI Taxonomy" id="3824"/>
    <lineage>
        <taxon>Eukaryota</taxon>
        <taxon>Viridiplantae</taxon>
        <taxon>Streptophyta</taxon>
        <taxon>Embryophyta</taxon>
        <taxon>Tracheophyta</taxon>
        <taxon>Spermatophyta</taxon>
        <taxon>Magnoliopsida</taxon>
        <taxon>eudicotyledons</taxon>
        <taxon>Gunneridae</taxon>
        <taxon>Pentapetalae</taxon>
        <taxon>rosids</taxon>
        <taxon>fabids</taxon>
        <taxon>Fabales</taxon>
        <taxon>Fabaceae</taxon>
        <taxon>Papilionoideae</taxon>
        <taxon>50 kb inversion clade</taxon>
        <taxon>NPAAA clade</taxon>
        <taxon>indigoferoid/millettioid clade</taxon>
        <taxon>Phaseoleae</taxon>
        <taxon>Canavalia</taxon>
    </lineage>
</organism>
<protein>
    <submittedName>
        <fullName evidence="1">Uncharacterized protein</fullName>
    </submittedName>
</protein>
<dbReference type="EMBL" id="JAYMYQ010000004">
    <property type="protein sequence ID" value="KAK7339601.1"/>
    <property type="molecule type" value="Genomic_DNA"/>
</dbReference>
<evidence type="ECO:0000313" key="1">
    <source>
        <dbReference type="EMBL" id="KAK7339601.1"/>
    </source>
</evidence>
<sequence>MFLVARGLIGWLGRGLGGLSTSGPNGGLTAQLTRIILARALSLFMPLRLVVASTRFCSGPQAQWLQLPIGFYAVVEFTCYLLCPYYQQSESQLMDCMKCMTCCAQNSVTLSNEGRVLIIALPGPMLKQGAKAEPQTEELVGWQTNVGTEQPLLWVRKSGIIKRISGTKLSRIPSHCCHLVRSLGRQQIHAGDERT</sequence>
<evidence type="ECO:0000313" key="2">
    <source>
        <dbReference type="Proteomes" id="UP001367508"/>
    </source>
</evidence>
<name>A0AAN9LPB2_CANGL</name>
<proteinExistence type="predicted"/>
<dbReference type="Proteomes" id="UP001367508">
    <property type="component" value="Unassembled WGS sequence"/>
</dbReference>
<gene>
    <name evidence="1" type="ORF">VNO77_20279</name>
</gene>
<comment type="caution">
    <text evidence="1">The sequence shown here is derived from an EMBL/GenBank/DDBJ whole genome shotgun (WGS) entry which is preliminary data.</text>
</comment>